<dbReference type="PANTHER" id="PTHR31569:SF4">
    <property type="entry name" value="SWIM-TYPE DOMAIN-CONTAINING PROTEIN"/>
    <property type="match status" value="1"/>
</dbReference>
<proteinExistence type="predicted"/>
<accession>A0A0B7NHK8</accession>
<keyword evidence="2" id="KW-1185">Reference proteome</keyword>
<evidence type="ECO:0008006" key="3">
    <source>
        <dbReference type="Google" id="ProtNLM"/>
    </source>
</evidence>
<evidence type="ECO:0000313" key="1">
    <source>
        <dbReference type="EMBL" id="CEP18026.1"/>
    </source>
</evidence>
<sequence length="188" mass="21713">MVQYSALNKFTFKIKTKKVDVRKTCVSIWLQCDRQGKPAAFTADKSSQSFSERCGCKVDIRIQKSNDGFLIHRKNLVHNHPCEERDVVGHITNRDLSKKHLDFLREQIGVFSFKPAAVLEALRLNFPENNFHFKYVYNAVAQLRAEVLDGRTPVQQLRAEVLYGRTPVQMLVDPATEMTDYSFDIKFN</sequence>
<dbReference type="EMBL" id="LN733737">
    <property type="protein sequence ID" value="CEP18026.1"/>
    <property type="molecule type" value="Genomic_DNA"/>
</dbReference>
<evidence type="ECO:0000313" key="2">
    <source>
        <dbReference type="Proteomes" id="UP000054107"/>
    </source>
</evidence>
<protein>
    <recommendedName>
        <fullName evidence="3">FAR1 domain-containing protein</fullName>
    </recommendedName>
</protein>
<name>A0A0B7NHK8_9FUNG</name>
<dbReference type="PANTHER" id="PTHR31569">
    <property type="entry name" value="SWIM-TYPE DOMAIN-CONTAINING PROTEIN"/>
    <property type="match status" value="1"/>
</dbReference>
<dbReference type="InterPro" id="IPR052579">
    <property type="entry name" value="Zinc_finger_SWIM"/>
</dbReference>
<reference evidence="1 2" key="1">
    <citation type="submission" date="2014-09" db="EMBL/GenBank/DDBJ databases">
        <authorList>
            <person name="Ellenberger Sabrina"/>
        </authorList>
    </citation>
    <scope>NUCLEOTIDE SEQUENCE [LARGE SCALE GENOMIC DNA]</scope>
    <source>
        <strain evidence="1 2">CBS 412.66</strain>
    </source>
</reference>
<dbReference type="AlphaFoldDB" id="A0A0B7NHK8"/>
<gene>
    <name evidence="1" type="primary">PARPA_12326.1 scaffold 44939</name>
</gene>
<organism evidence="1 2">
    <name type="scientific">Parasitella parasitica</name>
    <dbReference type="NCBI Taxonomy" id="35722"/>
    <lineage>
        <taxon>Eukaryota</taxon>
        <taxon>Fungi</taxon>
        <taxon>Fungi incertae sedis</taxon>
        <taxon>Mucoromycota</taxon>
        <taxon>Mucoromycotina</taxon>
        <taxon>Mucoromycetes</taxon>
        <taxon>Mucorales</taxon>
        <taxon>Mucorineae</taxon>
        <taxon>Mucoraceae</taxon>
        <taxon>Parasitella</taxon>
    </lineage>
</organism>
<dbReference type="Proteomes" id="UP000054107">
    <property type="component" value="Unassembled WGS sequence"/>
</dbReference>